<reference evidence="1 2" key="1">
    <citation type="submission" date="2013-09" db="EMBL/GenBank/DDBJ databases">
        <title>Whole genome shotgun sequence of Vibrio azureus NBRC 104587.</title>
        <authorList>
            <person name="Isaki S."/>
            <person name="Hosoyama A."/>
            <person name="Numata M."/>
            <person name="Hashimoto M."/>
            <person name="Hosoyama Y."/>
            <person name="Tsuchikane K."/>
            <person name="Noguchi M."/>
            <person name="Hirakata S."/>
            <person name="Ichikawa N."/>
            <person name="Ohji S."/>
            <person name="Yamazoe A."/>
            <person name="Fujita N."/>
        </authorList>
    </citation>
    <scope>NUCLEOTIDE SEQUENCE [LARGE SCALE GENOMIC DNA]</scope>
    <source>
        <strain evidence="1 2">NBRC 104587</strain>
    </source>
</reference>
<evidence type="ECO:0000313" key="1">
    <source>
        <dbReference type="EMBL" id="GAD77974.1"/>
    </source>
</evidence>
<organism evidence="1 2">
    <name type="scientific">Vibrio azureus NBRC 104587</name>
    <dbReference type="NCBI Taxonomy" id="1219077"/>
    <lineage>
        <taxon>Bacteria</taxon>
        <taxon>Pseudomonadati</taxon>
        <taxon>Pseudomonadota</taxon>
        <taxon>Gammaproteobacteria</taxon>
        <taxon>Vibrionales</taxon>
        <taxon>Vibrionaceae</taxon>
        <taxon>Vibrio</taxon>
    </lineage>
</organism>
<protein>
    <recommendedName>
        <fullName evidence="3">Resolvase HTH domain-containing protein</fullName>
    </recommendedName>
</protein>
<dbReference type="Proteomes" id="UP000016567">
    <property type="component" value="Unassembled WGS sequence"/>
</dbReference>
<evidence type="ECO:0008006" key="3">
    <source>
        <dbReference type="Google" id="ProtNLM"/>
    </source>
</evidence>
<evidence type="ECO:0000313" key="2">
    <source>
        <dbReference type="Proteomes" id="UP000016567"/>
    </source>
</evidence>
<dbReference type="AlphaFoldDB" id="U3C9D3"/>
<accession>U3C9D3</accession>
<name>U3C9D3_9VIBR</name>
<keyword evidence="2" id="KW-1185">Reference proteome</keyword>
<dbReference type="STRING" id="1219077.VAZ01S_105_00020"/>
<comment type="caution">
    <text evidence="1">The sequence shown here is derived from an EMBL/GenBank/DDBJ whole genome shotgun (WGS) entry which is preliminary data.</text>
</comment>
<dbReference type="eggNOG" id="COG1961">
    <property type="taxonomic scope" value="Bacteria"/>
</dbReference>
<dbReference type="EMBL" id="BATL01000105">
    <property type="protein sequence ID" value="GAD77974.1"/>
    <property type="molecule type" value="Genomic_DNA"/>
</dbReference>
<sequence length="57" mass="6541">MSEGKYKGRKPELGLHEKIYKLRVNNHMSINETAKMIGVSARKVVRVVKKMKAERDG</sequence>
<gene>
    <name evidence="1" type="ORF">VAZ01S_105_00020</name>
</gene>
<proteinExistence type="predicted"/>